<dbReference type="SUPFAM" id="SSF56601">
    <property type="entry name" value="beta-lactamase/transpeptidase-like"/>
    <property type="match status" value="1"/>
</dbReference>
<dbReference type="Gene3D" id="3.40.710.10">
    <property type="entry name" value="DD-peptidase/beta-lactamase superfamily"/>
    <property type="match status" value="1"/>
</dbReference>
<dbReference type="InterPro" id="IPR050491">
    <property type="entry name" value="AmpC-like"/>
</dbReference>
<reference evidence="3 4" key="1">
    <citation type="journal article" date="2019" name="Int. J. Syst. Evol. Microbiol.">
        <title>The Global Catalogue of Microorganisms (GCM) 10K type strain sequencing project: providing services to taxonomists for standard genome sequencing and annotation.</title>
        <authorList>
            <consortium name="The Broad Institute Genomics Platform"/>
            <consortium name="The Broad Institute Genome Sequencing Center for Infectious Disease"/>
            <person name="Wu L."/>
            <person name="Ma J."/>
        </authorList>
    </citation>
    <scope>NUCLEOTIDE SEQUENCE [LARGE SCALE GENOMIC DNA]</scope>
    <source>
        <strain evidence="3 4">JCM 14919</strain>
    </source>
</reference>
<dbReference type="PANTHER" id="PTHR46825">
    <property type="entry name" value="D-ALANYL-D-ALANINE-CARBOXYPEPTIDASE/ENDOPEPTIDASE AMPH"/>
    <property type="match status" value="1"/>
</dbReference>
<evidence type="ECO:0000256" key="1">
    <source>
        <dbReference type="SAM" id="SignalP"/>
    </source>
</evidence>
<evidence type="ECO:0000259" key="2">
    <source>
        <dbReference type="Pfam" id="PF00144"/>
    </source>
</evidence>
<organism evidence="3 4">
    <name type="scientific">Leucobacter alluvii</name>
    <dbReference type="NCBI Taxonomy" id="340321"/>
    <lineage>
        <taxon>Bacteria</taxon>
        <taxon>Bacillati</taxon>
        <taxon>Actinomycetota</taxon>
        <taxon>Actinomycetes</taxon>
        <taxon>Micrococcales</taxon>
        <taxon>Microbacteriaceae</taxon>
        <taxon>Leucobacter</taxon>
    </lineage>
</organism>
<feature type="chain" id="PRO_5046296409" evidence="1">
    <location>
        <begin position="27"/>
        <end position="418"/>
    </location>
</feature>
<dbReference type="EMBL" id="BAAAOP010000012">
    <property type="protein sequence ID" value="GAA2190392.1"/>
    <property type="molecule type" value="Genomic_DNA"/>
</dbReference>
<gene>
    <name evidence="3" type="ORF">GCM10009786_27510</name>
</gene>
<dbReference type="PROSITE" id="PS51257">
    <property type="entry name" value="PROKAR_LIPOPROTEIN"/>
    <property type="match status" value="1"/>
</dbReference>
<dbReference type="GO" id="GO:0016787">
    <property type="term" value="F:hydrolase activity"/>
    <property type="evidence" value="ECO:0007669"/>
    <property type="project" value="UniProtKB-KW"/>
</dbReference>
<feature type="signal peptide" evidence="1">
    <location>
        <begin position="1"/>
        <end position="26"/>
    </location>
</feature>
<keyword evidence="4" id="KW-1185">Reference proteome</keyword>
<accession>A0ABN3B9G4</accession>
<dbReference type="InterPro" id="IPR012338">
    <property type="entry name" value="Beta-lactam/transpept-like"/>
</dbReference>
<dbReference type="PANTHER" id="PTHR46825:SF9">
    <property type="entry name" value="BETA-LACTAMASE-RELATED DOMAIN-CONTAINING PROTEIN"/>
    <property type="match status" value="1"/>
</dbReference>
<keyword evidence="3" id="KW-0378">Hydrolase</keyword>
<dbReference type="InterPro" id="IPR001466">
    <property type="entry name" value="Beta-lactam-related"/>
</dbReference>
<name>A0ABN3B9G4_9MICO</name>
<evidence type="ECO:0000313" key="3">
    <source>
        <dbReference type="EMBL" id="GAA2190392.1"/>
    </source>
</evidence>
<dbReference type="Proteomes" id="UP001501084">
    <property type="component" value="Unassembled WGS sequence"/>
</dbReference>
<evidence type="ECO:0000313" key="4">
    <source>
        <dbReference type="Proteomes" id="UP001501084"/>
    </source>
</evidence>
<sequence length="418" mass="43444">MIPRFAPRTRLLAVGAIVVAALGLTACTDGDSVTSSADVNTVDPALASGIDDAIASAMQQSGSTEAVVGVWGNDGSEYLRGYGDSGVDGSVSIRGAQATQPVMCALMLDLVDEGTIDLDGNVSEDLTRQSGIEDVTYRQLCEMRSGIADYKSGFADIFANNPTRPWAEQELLAEGLSRSPESWPGLDFHQSDSNLVLLARALKVKTGLEIPDLLRDHVFSDANMGSTYFPALNSTTISGDTLQGLTYPSSGGKAVCDAEPVEVAEVSPSMLAGAGATVTTVTDLKNFYDGYLSGTFGGESAGVVTEAFPTKNPERDENGEPTEEIAMDGRLWSFGVEKVGPLYGQSGAITGTLTAAYSDPDSGFSVVVSLNNSSAGAGFAKSLAFQLASLAQAQGVAPELTWSAEEQTEALAKAAVCQ</sequence>
<feature type="domain" description="Beta-lactamase-related" evidence="2">
    <location>
        <begin position="50"/>
        <end position="374"/>
    </location>
</feature>
<keyword evidence="1" id="KW-0732">Signal</keyword>
<dbReference type="Pfam" id="PF00144">
    <property type="entry name" value="Beta-lactamase"/>
    <property type="match status" value="1"/>
</dbReference>
<protein>
    <submittedName>
        <fullName evidence="3">Serine hydrolase domain-containing protein</fullName>
    </submittedName>
</protein>
<proteinExistence type="predicted"/>
<comment type="caution">
    <text evidence="3">The sequence shown here is derived from an EMBL/GenBank/DDBJ whole genome shotgun (WGS) entry which is preliminary data.</text>
</comment>